<protein>
    <recommendedName>
        <fullName evidence="3">Bacteriocin</fullName>
    </recommendedName>
</protein>
<gene>
    <name evidence="1" type="ORF">J2787_002084</name>
</gene>
<evidence type="ECO:0008006" key="3">
    <source>
        <dbReference type="Google" id="ProtNLM"/>
    </source>
</evidence>
<sequence>MKKSTLQKRKLTKKEMKEISGARPHCPLVLSCFDPNTGQEMSGVYGIQDGPCC</sequence>
<name>A0AAE3Y7Z3_9FLAO</name>
<dbReference type="AlphaFoldDB" id="A0AAE3Y7Z3"/>
<dbReference type="EMBL" id="JAVDQY010000002">
    <property type="protein sequence ID" value="MDR6526704.1"/>
    <property type="molecule type" value="Genomic_DNA"/>
</dbReference>
<dbReference type="Proteomes" id="UP001184861">
    <property type="component" value="Unassembled WGS sequence"/>
</dbReference>
<evidence type="ECO:0000313" key="2">
    <source>
        <dbReference type="Proteomes" id="UP001184861"/>
    </source>
</evidence>
<dbReference type="RefSeq" id="WP_156125992.1">
    <property type="nucleotide sequence ID" value="NZ_BJYH01000036.1"/>
</dbReference>
<proteinExistence type="predicted"/>
<accession>A0AAE3Y7Z3</accession>
<comment type="caution">
    <text evidence="1">The sequence shown here is derived from an EMBL/GenBank/DDBJ whole genome shotgun (WGS) entry which is preliminary data.</text>
</comment>
<organism evidence="1 2">
    <name type="scientific">Chryseobacterium rhizosphaerae</name>
    <dbReference type="NCBI Taxonomy" id="395937"/>
    <lineage>
        <taxon>Bacteria</taxon>
        <taxon>Pseudomonadati</taxon>
        <taxon>Bacteroidota</taxon>
        <taxon>Flavobacteriia</taxon>
        <taxon>Flavobacteriales</taxon>
        <taxon>Weeksellaceae</taxon>
        <taxon>Chryseobacterium group</taxon>
        <taxon>Chryseobacterium</taxon>
    </lineage>
</organism>
<evidence type="ECO:0000313" key="1">
    <source>
        <dbReference type="EMBL" id="MDR6526704.1"/>
    </source>
</evidence>
<reference evidence="1" key="1">
    <citation type="submission" date="2023-07" db="EMBL/GenBank/DDBJ databases">
        <title>Sorghum-associated microbial communities from plants grown in Nebraska, USA.</title>
        <authorList>
            <person name="Schachtman D."/>
        </authorList>
    </citation>
    <scope>NUCLEOTIDE SEQUENCE</scope>
    <source>
        <strain evidence="1">DS2360</strain>
    </source>
</reference>